<evidence type="ECO:0000313" key="2">
    <source>
        <dbReference type="Proteomes" id="UP001500027"/>
    </source>
</evidence>
<name>A0ABP8E9V6_9FLAO</name>
<comment type="caution">
    <text evidence="1">The sequence shown here is derived from an EMBL/GenBank/DDBJ whole genome shotgun (WGS) entry which is preliminary data.</text>
</comment>
<accession>A0ABP8E9V6</accession>
<gene>
    <name evidence="1" type="ORF">GCM10022257_11010</name>
</gene>
<organism evidence="1 2">
    <name type="scientific">Hyunsoonleella aestuarii</name>
    <dbReference type="NCBI Taxonomy" id="912802"/>
    <lineage>
        <taxon>Bacteria</taxon>
        <taxon>Pseudomonadati</taxon>
        <taxon>Bacteroidota</taxon>
        <taxon>Flavobacteriia</taxon>
        <taxon>Flavobacteriales</taxon>
        <taxon>Flavobacteriaceae</taxon>
    </lineage>
</organism>
<keyword evidence="2" id="KW-1185">Reference proteome</keyword>
<sequence length="80" mass="9058">MPFPGNGCNHSNPINENVNFGSIKTRLTQPVNIAPNDSKKHSNPKNIRKTIKAELSICLNKYLFSIMGVYVIKCRFFIAY</sequence>
<dbReference type="EMBL" id="BAABAV010000001">
    <property type="protein sequence ID" value="GAA4269000.1"/>
    <property type="molecule type" value="Genomic_DNA"/>
</dbReference>
<proteinExistence type="predicted"/>
<evidence type="ECO:0000313" key="1">
    <source>
        <dbReference type="EMBL" id="GAA4269000.1"/>
    </source>
</evidence>
<reference evidence="2" key="1">
    <citation type="journal article" date="2019" name="Int. J. Syst. Evol. Microbiol.">
        <title>The Global Catalogue of Microorganisms (GCM) 10K type strain sequencing project: providing services to taxonomists for standard genome sequencing and annotation.</title>
        <authorList>
            <consortium name="The Broad Institute Genomics Platform"/>
            <consortium name="The Broad Institute Genome Sequencing Center for Infectious Disease"/>
            <person name="Wu L."/>
            <person name="Ma J."/>
        </authorList>
    </citation>
    <scope>NUCLEOTIDE SEQUENCE [LARGE SCALE GENOMIC DNA]</scope>
    <source>
        <strain evidence="2">JCM 17452</strain>
    </source>
</reference>
<protein>
    <submittedName>
        <fullName evidence="1">Uncharacterized protein</fullName>
    </submittedName>
</protein>
<dbReference type="Proteomes" id="UP001500027">
    <property type="component" value="Unassembled WGS sequence"/>
</dbReference>